<accession>A0A7Z7HT50</accession>
<dbReference type="AlphaFoldDB" id="A0A7Z7HT50"/>
<reference evidence="1" key="1">
    <citation type="submission" date="2017-03" db="EMBL/GenBank/DDBJ databases">
        <authorList>
            <consortium name="AG Boll"/>
        </authorList>
    </citation>
    <scope>NUCLEOTIDE SEQUENCE [LARGE SCALE GENOMIC DNA]</scope>
    <source>
        <strain evidence="1">Chol</strain>
    </source>
</reference>
<evidence type="ECO:0000313" key="2">
    <source>
        <dbReference type="Proteomes" id="UP000242886"/>
    </source>
</evidence>
<gene>
    <name evidence="1" type="ORF">SDENCHOL_20744</name>
</gene>
<protein>
    <submittedName>
        <fullName evidence="1">Uncharacterized protein</fullName>
    </submittedName>
</protein>
<proteinExistence type="predicted"/>
<sequence length="102" mass="9989">MISAVQTVQQVAQAASDTGDGRMQALAAASAGLTGYQGYQAVAAGQALEGSNLADQAGGVSLAVNLGSSKSQSTSTQTSDTGGRALAAKSLAGHFNFLKAAQ</sequence>
<keyword evidence="2" id="KW-1185">Reference proteome</keyword>
<evidence type="ECO:0000313" key="1">
    <source>
        <dbReference type="EMBL" id="SMB29031.1"/>
    </source>
</evidence>
<dbReference type="Proteomes" id="UP000242886">
    <property type="component" value="Chromosome SDENCHOL"/>
</dbReference>
<dbReference type="EMBL" id="LT837803">
    <property type="protein sequence ID" value="SMB29031.1"/>
    <property type="molecule type" value="Genomic_DNA"/>
</dbReference>
<organism evidence="1 2">
    <name type="scientific">Sterolibacterium denitrificans</name>
    <dbReference type="NCBI Taxonomy" id="157592"/>
    <lineage>
        <taxon>Bacteria</taxon>
        <taxon>Pseudomonadati</taxon>
        <taxon>Pseudomonadota</taxon>
        <taxon>Betaproteobacteria</taxon>
        <taxon>Nitrosomonadales</taxon>
        <taxon>Sterolibacteriaceae</taxon>
        <taxon>Sterolibacterium</taxon>
    </lineage>
</organism>
<name>A0A7Z7HT50_9PROT</name>